<accession>A0A397QT41</accession>
<organism evidence="1 2">
    <name type="scientific">Anaeroplasma bactoclasticum</name>
    <dbReference type="NCBI Taxonomy" id="2088"/>
    <lineage>
        <taxon>Bacteria</taxon>
        <taxon>Bacillati</taxon>
        <taxon>Mycoplasmatota</taxon>
        <taxon>Mollicutes</taxon>
        <taxon>Anaeroplasmatales</taxon>
        <taxon>Anaeroplasmataceae</taxon>
        <taxon>Anaeroplasma</taxon>
    </lineage>
</organism>
<dbReference type="AlphaFoldDB" id="A0A397QT41"/>
<comment type="caution">
    <text evidence="1">The sequence shown here is derived from an EMBL/GenBank/DDBJ whole genome shotgun (WGS) entry which is preliminary data.</text>
</comment>
<proteinExistence type="predicted"/>
<protein>
    <submittedName>
        <fullName evidence="1">Uncharacterized protein</fullName>
    </submittedName>
</protein>
<dbReference type="RefSeq" id="WP_119016995.1">
    <property type="nucleotide sequence ID" value="NZ_QXEV01000042.1"/>
</dbReference>
<evidence type="ECO:0000313" key="1">
    <source>
        <dbReference type="EMBL" id="RIA64740.1"/>
    </source>
</evidence>
<reference evidence="1 2" key="1">
    <citation type="submission" date="2018-08" db="EMBL/GenBank/DDBJ databases">
        <title>Genomic Encyclopedia of Archaeal and Bacterial Type Strains, Phase II (KMG-II): from individual species to whole genera.</title>
        <authorList>
            <person name="Goeker M."/>
        </authorList>
    </citation>
    <scope>NUCLEOTIDE SEQUENCE [LARGE SCALE GENOMIC DNA]</scope>
    <source>
        <strain evidence="1 2">ATCC 27112</strain>
    </source>
</reference>
<keyword evidence="2" id="KW-1185">Reference proteome</keyword>
<dbReference type="Proteomes" id="UP000266506">
    <property type="component" value="Unassembled WGS sequence"/>
</dbReference>
<name>A0A397QT41_9MOLU</name>
<gene>
    <name evidence="1" type="ORF">EI71_01955</name>
</gene>
<evidence type="ECO:0000313" key="2">
    <source>
        <dbReference type="Proteomes" id="UP000266506"/>
    </source>
</evidence>
<dbReference type="EMBL" id="QXEV01000042">
    <property type="protein sequence ID" value="RIA64740.1"/>
    <property type="molecule type" value="Genomic_DNA"/>
</dbReference>
<sequence>MSELRIKLKENGMNTLIGLIASNDEAQSFYKKLQNAQIKDEGIWIEL</sequence>
<dbReference type="InParanoid" id="A0A397QT41"/>